<reference evidence="3 4" key="1">
    <citation type="submission" date="2015-05" db="EMBL/GenBank/DDBJ databases">
        <title>Distinctive expansion of gene families associated with plant cell wall degradation and secondary metabolism in the genomes of grapevine trunk pathogens.</title>
        <authorList>
            <person name="Lawrence D.P."/>
            <person name="Travadon R."/>
            <person name="Rolshausen P.E."/>
            <person name="Baumgartner K."/>
        </authorList>
    </citation>
    <scope>NUCLEOTIDE SEQUENCE [LARGE SCALE GENOMIC DNA]</scope>
    <source>
        <strain evidence="3">DA912</strain>
    </source>
</reference>
<comment type="caution">
    <text evidence="3">The sequence shown here is derived from an EMBL/GenBank/DDBJ whole genome shotgun (WGS) entry which is preliminary data.</text>
</comment>
<sequence length="250" mass="27918">MAPALTITIQTFSDTVCPWSYIGKKNLDKAIEEYKEQHPDVDFEVTWNPFYLHPQAKISAYSKKDYYAARFGPSRAAAFCERVDKGASAVGLSINWDGLCGNTRDSHVLLLLAQKLQLQQQQQQEQEQGADEGATATEKGRDNNNLLRATQDALFRGAFDRGRDISDRDFLTEVALEVGLCGSEEEVPARLDEKGPRAEADALDRRAKEVVGITAVPSYVVQGRYRVGGQQESGVFMRLFDRIRLEGRVV</sequence>
<dbReference type="Pfam" id="PF01323">
    <property type="entry name" value="DSBA"/>
    <property type="match status" value="1"/>
</dbReference>
<reference evidence="3 4" key="2">
    <citation type="submission" date="2015-05" db="EMBL/GenBank/DDBJ databases">
        <authorList>
            <person name="Morales-Cruz A."/>
            <person name="Amrine K.C."/>
            <person name="Cantu D."/>
        </authorList>
    </citation>
    <scope>NUCLEOTIDE SEQUENCE [LARGE SCALE GENOMIC DNA]</scope>
    <source>
        <strain evidence="3">DA912</strain>
    </source>
</reference>
<accession>A0A0G2FGC9</accession>
<feature type="domain" description="DSBA-like thioredoxin" evidence="2">
    <location>
        <begin position="8"/>
        <end position="122"/>
    </location>
</feature>
<keyword evidence="4" id="KW-1185">Reference proteome</keyword>
<dbReference type="PANTHER" id="PTHR13887">
    <property type="entry name" value="GLUTATHIONE S-TRANSFERASE KAPPA"/>
    <property type="match status" value="1"/>
</dbReference>
<dbReference type="EMBL" id="LCUC01000238">
    <property type="protein sequence ID" value="KKY33562.1"/>
    <property type="molecule type" value="Genomic_DNA"/>
</dbReference>
<dbReference type="AlphaFoldDB" id="A0A0G2FGC9"/>
<dbReference type="Proteomes" id="UP000034680">
    <property type="component" value="Unassembled WGS sequence"/>
</dbReference>
<gene>
    <name evidence="3" type="ORF">UCDDA912_g06463</name>
</gene>
<evidence type="ECO:0000256" key="1">
    <source>
        <dbReference type="SAM" id="MobiDB-lite"/>
    </source>
</evidence>
<dbReference type="OrthoDB" id="1930760at2759"/>
<organism evidence="3 4">
    <name type="scientific">Diaporthe ampelina</name>
    <dbReference type="NCBI Taxonomy" id="1214573"/>
    <lineage>
        <taxon>Eukaryota</taxon>
        <taxon>Fungi</taxon>
        <taxon>Dikarya</taxon>
        <taxon>Ascomycota</taxon>
        <taxon>Pezizomycotina</taxon>
        <taxon>Sordariomycetes</taxon>
        <taxon>Sordariomycetidae</taxon>
        <taxon>Diaporthales</taxon>
        <taxon>Diaporthaceae</taxon>
        <taxon>Diaporthe</taxon>
    </lineage>
</organism>
<dbReference type="GO" id="GO:0016491">
    <property type="term" value="F:oxidoreductase activity"/>
    <property type="evidence" value="ECO:0007669"/>
    <property type="project" value="InterPro"/>
</dbReference>
<dbReference type="InterPro" id="IPR036249">
    <property type="entry name" value="Thioredoxin-like_sf"/>
</dbReference>
<name>A0A0G2FGC9_9PEZI</name>
<protein>
    <submittedName>
        <fullName evidence="3">Putative dsba oxidoreductase</fullName>
    </submittedName>
</protein>
<dbReference type="CDD" id="cd03024">
    <property type="entry name" value="DsbA_FrnE"/>
    <property type="match status" value="1"/>
</dbReference>
<dbReference type="SUPFAM" id="SSF52833">
    <property type="entry name" value="Thioredoxin-like"/>
    <property type="match status" value="1"/>
</dbReference>
<dbReference type="Gene3D" id="3.40.30.10">
    <property type="entry name" value="Glutaredoxin"/>
    <property type="match status" value="1"/>
</dbReference>
<feature type="region of interest" description="Disordered" evidence="1">
    <location>
        <begin position="122"/>
        <end position="143"/>
    </location>
</feature>
<proteinExistence type="predicted"/>
<evidence type="ECO:0000313" key="3">
    <source>
        <dbReference type="EMBL" id="KKY33562.1"/>
    </source>
</evidence>
<evidence type="ECO:0000259" key="2">
    <source>
        <dbReference type="Pfam" id="PF01323"/>
    </source>
</evidence>
<evidence type="ECO:0000313" key="4">
    <source>
        <dbReference type="Proteomes" id="UP000034680"/>
    </source>
</evidence>
<dbReference type="InterPro" id="IPR001853">
    <property type="entry name" value="DSBA-like_thioredoxin_dom"/>
</dbReference>
<dbReference type="PANTHER" id="PTHR13887:SF41">
    <property type="entry name" value="THIOREDOXIN SUPERFAMILY PROTEIN"/>
    <property type="match status" value="1"/>
</dbReference>